<proteinExistence type="predicted"/>
<dbReference type="PANTHER" id="PTHR21301">
    <property type="entry name" value="REVERSE TRANSCRIPTASE"/>
    <property type="match status" value="1"/>
</dbReference>
<sequence>MNSINAALSLSLSHPVVSRILTAFNACFAPLNFTFELPEHDSIRFLDLRLRFVDDHVCWVYEPRANKPPLPYSSAHSKLVKRNIVLSFLSNALRKSCWHALDESLGKQVGRLEAAGYPRQVIVSVAEGLHRKRKIESSLSDEQKADNQGKDKERRAKEKIAVIPYVHKISHNLKKVGQRSGVKVLFTAPNKLLALCRLSCPTRAQKPICAIKHRDAFVKCRRSVVYKIPLSCGKHYIGQTGRCLNVRLLEHKNKVGSVATDGHLAAHCKRCVSGNQCHPLYKQTTILYFHRSGLTREIVEAAEIARSGNQCVSRPSVALSKIELEFLSWAARHFSSLALF</sequence>
<organism evidence="1">
    <name type="scientific">Ixodes ricinus</name>
    <name type="common">Common tick</name>
    <name type="synonym">Acarus ricinus</name>
    <dbReference type="NCBI Taxonomy" id="34613"/>
    <lineage>
        <taxon>Eukaryota</taxon>
        <taxon>Metazoa</taxon>
        <taxon>Ecdysozoa</taxon>
        <taxon>Arthropoda</taxon>
        <taxon>Chelicerata</taxon>
        <taxon>Arachnida</taxon>
        <taxon>Acari</taxon>
        <taxon>Parasitiformes</taxon>
        <taxon>Ixodida</taxon>
        <taxon>Ixodoidea</taxon>
        <taxon>Ixodidae</taxon>
        <taxon>Ixodinae</taxon>
        <taxon>Ixodes</taxon>
    </lineage>
</organism>
<reference evidence="1" key="1">
    <citation type="submission" date="2019-12" db="EMBL/GenBank/DDBJ databases">
        <title>An insight into the sialome of adult female Ixodes ricinus ticks feeding for 6 days.</title>
        <authorList>
            <person name="Perner J."/>
            <person name="Ribeiro J.M.C."/>
        </authorList>
    </citation>
    <scope>NUCLEOTIDE SEQUENCE</scope>
    <source>
        <strain evidence="1">Semi-engorged</strain>
        <tissue evidence="1">Salivary glands</tissue>
    </source>
</reference>
<name>A0A6B0V920_IXORI</name>
<accession>A0A6B0V920</accession>
<dbReference type="EMBL" id="GIFC01016419">
    <property type="protein sequence ID" value="MXU98502.1"/>
    <property type="molecule type" value="Transcribed_RNA"/>
</dbReference>
<dbReference type="PANTHER" id="PTHR21301:SF10">
    <property type="entry name" value="REVERSE TRANSCRIPTASE DOMAIN-CONTAINING PROTEIN"/>
    <property type="match status" value="1"/>
</dbReference>
<dbReference type="AlphaFoldDB" id="A0A6B0V920"/>
<evidence type="ECO:0000313" key="1">
    <source>
        <dbReference type="EMBL" id="MXU98502.1"/>
    </source>
</evidence>
<protein>
    <submittedName>
        <fullName evidence="1">Putative tick transposon</fullName>
    </submittedName>
</protein>